<evidence type="ECO:0000313" key="1">
    <source>
        <dbReference type="EMBL" id="AFK48133.1"/>
    </source>
</evidence>
<proteinExistence type="evidence at transcript level"/>
<sequence length="51" mass="5646">MDSDVFLPPFFADTEGLGCPFYEANDKQPLQSLLGSKVMACQFLAGSRCYH</sequence>
<name>I3T6J1_LOTJA</name>
<accession>I3T6J1</accession>
<dbReference type="EMBL" id="BT148339">
    <property type="protein sequence ID" value="AFK48133.1"/>
    <property type="molecule type" value="mRNA"/>
</dbReference>
<reference evidence="1" key="1">
    <citation type="submission" date="2012-05" db="EMBL/GenBank/DDBJ databases">
        <authorList>
            <person name="Krishnakumar V."/>
            <person name="Cheung F."/>
            <person name="Xiao Y."/>
            <person name="Chan A."/>
            <person name="Moskal W.A."/>
            <person name="Town C.D."/>
        </authorList>
    </citation>
    <scope>NUCLEOTIDE SEQUENCE</scope>
</reference>
<organism evidence="1">
    <name type="scientific">Lotus japonicus</name>
    <name type="common">Lotus corniculatus var. japonicus</name>
    <dbReference type="NCBI Taxonomy" id="34305"/>
    <lineage>
        <taxon>Eukaryota</taxon>
        <taxon>Viridiplantae</taxon>
        <taxon>Streptophyta</taxon>
        <taxon>Embryophyta</taxon>
        <taxon>Tracheophyta</taxon>
        <taxon>Spermatophyta</taxon>
        <taxon>Magnoliopsida</taxon>
        <taxon>eudicotyledons</taxon>
        <taxon>Gunneridae</taxon>
        <taxon>Pentapetalae</taxon>
        <taxon>rosids</taxon>
        <taxon>fabids</taxon>
        <taxon>Fabales</taxon>
        <taxon>Fabaceae</taxon>
        <taxon>Papilionoideae</taxon>
        <taxon>50 kb inversion clade</taxon>
        <taxon>NPAAA clade</taxon>
        <taxon>Hologalegina</taxon>
        <taxon>robinioid clade</taxon>
        <taxon>Loteae</taxon>
        <taxon>Lotus</taxon>
    </lineage>
</organism>
<dbReference type="AlphaFoldDB" id="I3T6J1"/>
<protein>
    <submittedName>
        <fullName evidence="1">Uncharacterized protein</fullName>
    </submittedName>
</protein>